<dbReference type="Gene3D" id="3.10.105.10">
    <property type="entry name" value="Dipeptide-binding Protein, Domain 3"/>
    <property type="match status" value="1"/>
</dbReference>
<evidence type="ECO:0000313" key="4">
    <source>
        <dbReference type="EMBL" id="RXK09010.1"/>
    </source>
</evidence>
<dbReference type="SUPFAM" id="SSF53850">
    <property type="entry name" value="Periplasmic binding protein-like II"/>
    <property type="match status" value="1"/>
</dbReference>
<dbReference type="PANTHER" id="PTHR30290">
    <property type="entry name" value="PERIPLASMIC BINDING COMPONENT OF ABC TRANSPORTER"/>
    <property type="match status" value="1"/>
</dbReference>
<dbReference type="Proteomes" id="UP000253850">
    <property type="component" value="Chromosome"/>
</dbReference>
<reference evidence="3 5" key="2">
    <citation type="submission" date="2018-07" db="EMBL/GenBank/DDBJ databases">
        <title>Complete genome of the Arcobacter bivalviorum type strain LMG 26154.</title>
        <authorList>
            <person name="Miller W.G."/>
            <person name="Yee E."/>
            <person name="Bono J.L."/>
        </authorList>
    </citation>
    <scope>NUCLEOTIDE SEQUENCE [LARGE SCALE GENOMIC DNA]</scope>
    <source>
        <strain evidence="3 5">LMG 26154</strain>
    </source>
</reference>
<dbReference type="Proteomes" id="UP000289193">
    <property type="component" value="Unassembled WGS sequence"/>
</dbReference>
<dbReference type="RefSeq" id="WP_114839681.1">
    <property type="nucleotide sequence ID" value="NZ_CP031217.1"/>
</dbReference>
<dbReference type="EMBL" id="CP031217">
    <property type="protein sequence ID" value="AXH12865.1"/>
    <property type="molecule type" value="Genomic_DNA"/>
</dbReference>
<evidence type="ECO:0000259" key="2">
    <source>
        <dbReference type="Pfam" id="PF00496"/>
    </source>
</evidence>
<feature type="signal peptide" evidence="1">
    <location>
        <begin position="1"/>
        <end position="21"/>
    </location>
</feature>
<dbReference type="GO" id="GO:0015675">
    <property type="term" value="P:nickel cation transport"/>
    <property type="evidence" value="ECO:0007669"/>
    <property type="project" value="InterPro"/>
</dbReference>
<keyword evidence="1" id="KW-0732">Signal</keyword>
<dbReference type="GO" id="GO:1904680">
    <property type="term" value="F:peptide transmembrane transporter activity"/>
    <property type="evidence" value="ECO:0007669"/>
    <property type="project" value="TreeGrafter"/>
</dbReference>
<dbReference type="EMBL" id="PDKM01000008">
    <property type="protein sequence ID" value="RXK09010.1"/>
    <property type="molecule type" value="Genomic_DNA"/>
</dbReference>
<evidence type="ECO:0000313" key="5">
    <source>
        <dbReference type="Proteomes" id="UP000253850"/>
    </source>
</evidence>
<organism evidence="4 6">
    <name type="scientific">Halarcobacter bivalviorum</name>
    <dbReference type="NCBI Taxonomy" id="663364"/>
    <lineage>
        <taxon>Bacteria</taxon>
        <taxon>Pseudomonadati</taxon>
        <taxon>Campylobacterota</taxon>
        <taxon>Epsilonproteobacteria</taxon>
        <taxon>Campylobacterales</taxon>
        <taxon>Arcobacteraceae</taxon>
        <taxon>Halarcobacter</taxon>
    </lineage>
</organism>
<dbReference type="Pfam" id="PF00496">
    <property type="entry name" value="SBP_bac_5"/>
    <property type="match status" value="1"/>
</dbReference>
<sequence length="527" mass="61013">MKNIITTLLIALFAIIFTACSEPNNNKVKNELVYASTKDIRDINPHLYSGEMAAQNMVFEPLVINTKEGIKPWLAKSWKISNNAKTYTFELKENIFFTDGTKLNANTIKANFDAILNNRTRHAWLELVNTIESTKVINEYTFELNLKNAYYPTLTELSMTRPFRFISPSCFKNNETKKGVSCYVGTGPWILKEYQKNNYALFEKNSKHWNNIPKINSIKWRVIPSHQSILLSLQKEEIDLIFGSNGDMINLNAFTQIQQEKKLKTLISNPIASRTILLNTKREFTKDIEVRKALSHAINKEAIIKGILNNSETIANTLFSKTTPYCNIDLEKKEFNIEKSKSILNNAGWILQENGLRYKNGQELILKLYYNANNAQEKIISEYIQSNLKSIGIKLNIIGEEKQAFFDRQKTGNFDLMYALSWGIPYDPQSFISSWRIPSHGDFQAQSGLAKKSWLDETIKNILIEENKIKRELLYKNILTYIHEENIYIPLSYSRVKVVFNPKLKGVDFNLSQYEIPFEKFYFDNTK</sequence>
<gene>
    <name evidence="4" type="primary">nikA</name>
    <name evidence="3" type="ORF">ABIV_1876</name>
    <name evidence="4" type="ORF">CRV05_12085</name>
</gene>
<dbReference type="Gene3D" id="3.40.190.10">
    <property type="entry name" value="Periplasmic binding protein-like II"/>
    <property type="match status" value="1"/>
</dbReference>
<dbReference type="InterPro" id="IPR039424">
    <property type="entry name" value="SBP_5"/>
</dbReference>
<dbReference type="GO" id="GO:0043190">
    <property type="term" value="C:ATP-binding cassette (ABC) transporter complex"/>
    <property type="evidence" value="ECO:0007669"/>
    <property type="project" value="InterPro"/>
</dbReference>
<keyword evidence="6" id="KW-1185">Reference proteome</keyword>
<dbReference type="AlphaFoldDB" id="A0AAX2A6E2"/>
<proteinExistence type="predicted"/>
<feature type="domain" description="Solute-binding protein family 5" evidence="2">
    <location>
        <begin position="70"/>
        <end position="440"/>
    </location>
</feature>
<dbReference type="GO" id="GO:0016151">
    <property type="term" value="F:nickel cation binding"/>
    <property type="evidence" value="ECO:0007669"/>
    <property type="project" value="InterPro"/>
</dbReference>
<dbReference type="PANTHER" id="PTHR30290:SF37">
    <property type="entry name" value="NICKEL-BINDING PERIPLASMIC PROTEIN"/>
    <property type="match status" value="1"/>
</dbReference>
<dbReference type="NCBIfam" id="TIGR02294">
    <property type="entry name" value="nickel_nikA"/>
    <property type="match status" value="1"/>
</dbReference>
<dbReference type="PROSITE" id="PS51257">
    <property type="entry name" value="PROKAR_LIPOPROTEIN"/>
    <property type="match status" value="1"/>
</dbReference>
<dbReference type="InterPro" id="IPR000914">
    <property type="entry name" value="SBP_5_dom"/>
</dbReference>
<dbReference type="InterPro" id="IPR011980">
    <property type="entry name" value="CntA-like"/>
</dbReference>
<accession>A0AAX2A6E2</accession>
<name>A0AAX2A6E2_9BACT</name>
<reference evidence="4 6" key="1">
    <citation type="submission" date="2017-10" db="EMBL/GenBank/DDBJ databases">
        <title>Genomics of the genus Arcobacter.</title>
        <authorList>
            <person name="Perez-Cataluna A."/>
            <person name="Figueras M.J."/>
        </authorList>
    </citation>
    <scope>NUCLEOTIDE SEQUENCE [LARGE SCALE GENOMIC DNA]</scope>
    <source>
        <strain evidence="4 6">CECT 7835</strain>
    </source>
</reference>
<dbReference type="GO" id="GO:0020037">
    <property type="term" value="F:heme binding"/>
    <property type="evidence" value="ECO:0007669"/>
    <property type="project" value="InterPro"/>
</dbReference>
<evidence type="ECO:0000313" key="3">
    <source>
        <dbReference type="EMBL" id="AXH12865.1"/>
    </source>
</evidence>
<dbReference type="GO" id="GO:0015833">
    <property type="term" value="P:peptide transport"/>
    <property type="evidence" value="ECO:0007669"/>
    <property type="project" value="TreeGrafter"/>
</dbReference>
<dbReference type="GO" id="GO:0030288">
    <property type="term" value="C:outer membrane-bounded periplasmic space"/>
    <property type="evidence" value="ECO:0007669"/>
    <property type="project" value="UniProtKB-ARBA"/>
</dbReference>
<dbReference type="CDD" id="cd08489">
    <property type="entry name" value="PBP2_NikA"/>
    <property type="match status" value="1"/>
</dbReference>
<dbReference type="KEGG" id="hbv:ABIV_1876"/>
<dbReference type="PIRSF" id="PIRSF002741">
    <property type="entry name" value="MppA"/>
    <property type="match status" value="1"/>
</dbReference>
<dbReference type="InterPro" id="IPR030678">
    <property type="entry name" value="Peptide/Ni-bd"/>
</dbReference>
<feature type="chain" id="PRO_5044718417" evidence="1">
    <location>
        <begin position="22"/>
        <end position="527"/>
    </location>
</feature>
<evidence type="ECO:0000313" key="6">
    <source>
        <dbReference type="Proteomes" id="UP000289193"/>
    </source>
</evidence>
<protein>
    <submittedName>
        <fullName evidence="4">Nickel ABC transporter, nickel/metallophore periplasmic binding protein</fullName>
    </submittedName>
    <submittedName>
        <fullName evidence="3">Nickel ABC transporter, periplasmic substrate-binding protein</fullName>
    </submittedName>
</protein>
<evidence type="ECO:0000256" key="1">
    <source>
        <dbReference type="SAM" id="SignalP"/>
    </source>
</evidence>